<keyword evidence="1" id="KW-0479">Metal-binding</keyword>
<evidence type="ECO:0000259" key="5">
    <source>
        <dbReference type="Pfam" id="PF00394"/>
    </source>
</evidence>
<feature type="domain" description="Plastocyanin-like" evidence="7">
    <location>
        <begin position="81"/>
        <end position="183"/>
    </location>
</feature>
<dbReference type="Gene3D" id="2.60.40.420">
    <property type="entry name" value="Cupredoxins - blue copper proteins"/>
    <property type="match status" value="3"/>
</dbReference>
<dbReference type="InterPro" id="IPR006311">
    <property type="entry name" value="TAT_signal"/>
</dbReference>
<dbReference type="RefSeq" id="WP_084949446.1">
    <property type="nucleotide sequence ID" value="NZ_MZZM01000014.1"/>
</dbReference>
<dbReference type="Proteomes" id="UP000193040">
    <property type="component" value="Unassembled WGS sequence"/>
</dbReference>
<dbReference type="InterPro" id="IPR033138">
    <property type="entry name" value="Cu_oxidase_CS"/>
</dbReference>
<dbReference type="InterPro" id="IPR011706">
    <property type="entry name" value="Cu-oxidase_C"/>
</dbReference>
<sequence>MPVQPTSGGPFGARFTRRGFMAAGIAGGLTLAACGQSKSTAPDSATKMADAIAAAEAARPHSGRTVTASLTARVRQIDLGGPVVQTLTFGDTIPGPLIRAAIGDELVVRVSNQLDRPTSVHWHGIALRNNMDGAEPATPNIEAGQEFTYQFSAPNSGTFWGHPHTGLDEDTGLYLPVIIDDPTESDYDAEWIVVLDDWTDGVGKSPHQLYEELTNPNKTNVPPPPPPETTSTTPETTSETSTTATTATTSTTPTTSSTPSTSTSPSPPAAPARVGTSDLLGGDAGDIAYPFYLINGRIPASPTVFNAKPGQRIRIRLINTGSDTAFRVALAGHTMTVTHTDGFPVIPTEVDALLIGMAERYDVIVTAADGVFPLVALAEGKNALARAVLSTGKGSPPDAQFQPAELTKRVGTVAMFAATTPARLPRPEPGLNLPVVLGGNMIQYDWTINGEPYSKTNPLRVQQGQRPTITFDNTTAMYHPIHLHGHTFQLINPDGTLGARKDTVIVLPKQKMLAVLVADNPGVWPLHCHNTYHQVAGMMTRLEYVF</sequence>
<feature type="compositionally biased region" description="Low complexity" evidence="4">
    <location>
        <begin position="229"/>
        <end position="264"/>
    </location>
</feature>
<dbReference type="AlphaFoldDB" id="A0A1X0Y9K4"/>
<feature type="region of interest" description="Disordered" evidence="4">
    <location>
        <begin position="213"/>
        <end position="278"/>
    </location>
</feature>
<evidence type="ECO:0000313" key="8">
    <source>
        <dbReference type="EMBL" id="ORJ61763.1"/>
    </source>
</evidence>
<keyword evidence="9" id="KW-1185">Reference proteome</keyword>
<feature type="domain" description="Plastocyanin-like" evidence="5">
    <location>
        <begin position="291"/>
        <end position="392"/>
    </location>
</feature>
<dbReference type="PANTHER" id="PTHR11709:SF394">
    <property type="entry name" value="FI03373P-RELATED"/>
    <property type="match status" value="1"/>
</dbReference>
<comment type="caution">
    <text evidence="8">The sequence shown here is derived from an EMBL/GenBank/DDBJ whole genome shotgun (WGS) entry which is preliminary data.</text>
</comment>
<dbReference type="PROSITE" id="PS51318">
    <property type="entry name" value="TAT"/>
    <property type="match status" value="1"/>
</dbReference>
<reference evidence="8 9" key="1">
    <citation type="submission" date="2017-03" db="EMBL/GenBank/DDBJ databases">
        <title>Genomic insights into Mycobacterium simiae human colonization.</title>
        <authorList>
            <person name="Steffani J.L."/>
            <person name="Brunck M.E."/>
            <person name="Cruz E."/>
            <person name="Montiel R."/>
            <person name="Barona F."/>
        </authorList>
    </citation>
    <scope>NUCLEOTIDE SEQUENCE [LARGE SCALE GENOMIC DNA]</scope>
    <source>
        <strain evidence="8 9">MsiGto</strain>
    </source>
</reference>
<dbReference type="CDD" id="cd13896">
    <property type="entry name" value="CuRO_3_CopA"/>
    <property type="match status" value="1"/>
</dbReference>
<dbReference type="InterPro" id="IPR011707">
    <property type="entry name" value="Cu-oxidase-like_N"/>
</dbReference>
<feature type="domain" description="Plastocyanin-like" evidence="6">
    <location>
        <begin position="436"/>
        <end position="542"/>
    </location>
</feature>
<organism evidence="8 9">
    <name type="scientific">Mycobacterium simiae</name>
    <name type="common">Mycobacterium habana</name>
    <dbReference type="NCBI Taxonomy" id="1784"/>
    <lineage>
        <taxon>Bacteria</taxon>
        <taxon>Bacillati</taxon>
        <taxon>Actinomycetota</taxon>
        <taxon>Actinomycetes</taxon>
        <taxon>Mycobacteriales</taxon>
        <taxon>Mycobacteriaceae</taxon>
        <taxon>Mycobacterium</taxon>
        <taxon>Mycobacterium simiae complex</taxon>
    </lineage>
</organism>
<evidence type="ECO:0000313" key="9">
    <source>
        <dbReference type="Proteomes" id="UP000193040"/>
    </source>
</evidence>
<evidence type="ECO:0000259" key="7">
    <source>
        <dbReference type="Pfam" id="PF07732"/>
    </source>
</evidence>
<proteinExistence type="predicted"/>
<dbReference type="Pfam" id="PF00394">
    <property type="entry name" value="Cu-oxidase"/>
    <property type="match status" value="1"/>
</dbReference>
<dbReference type="GO" id="GO:0016491">
    <property type="term" value="F:oxidoreductase activity"/>
    <property type="evidence" value="ECO:0007669"/>
    <property type="project" value="UniProtKB-KW"/>
</dbReference>
<evidence type="ECO:0000256" key="3">
    <source>
        <dbReference type="ARBA" id="ARBA00023008"/>
    </source>
</evidence>
<evidence type="ECO:0000256" key="4">
    <source>
        <dbReference type="SAM" id="MobiDB-lite"/>
    </source>
</evidence>
<evidence type="ECO:0000256" key="1">
    <source>
        <dbReference type="ARBA" id="ARBA00022723"/>
    </source>
</evidence>
<dbReference type="InterPro" id="IPR034279">
    <property type="entry name" value="CuRO_3_CopA"/>
</dbReference>
<dbReference type="PROSITE" id="PS00080">
    <property type="entry name" value="MULTICOPPER_OXIDASE2"/>
    <property type="match status" value="1"/>
</dbReference>
<dbReference type="InterPro" id="IPR045087">
    <property type="entry name" value="Cu-oxidase_fam"/>
</dbReference>
<accession>A0A1X0Y9K4</accession>
<gene>
    <name evidence="8" type="ORF">B5M45_08465</name>
</gene>
<keyword evidence="2" id="KW-0560">Oxidoreductase</keyword>
<name>A0A1X0Y9K4_MYCSI</name>
<dbReference type="Pfam" id="PF07731">
    <property type="entry name" value="Cu-oxidase_2"/>
    <property type="match status" value="1"/>
</dbReference>
<dbReference type="GO" id="GO:0005507">
    <property type="term" value="F:copper ion binding"/>
    <property type="evidence" value="ECO:0007669"/>
    <property type="project" value="InterPro"/>
</dbReference>
<protein>
    <submittedName>
        <fullName evidence="8">Oxidase</fullName>
    </submittedName>
</protein>
<dbReference type="InterPro" id="IPR008972">
    <property type="entry name" value="Cupredoxin"/>
</dbReference>
<dbReference type="SUPFAM" id="SSF49503">
    <property type="entry name" value="Cupredoxins"/>
    <property type="match status" value="3"/>
</dbReference>
<dbReference type="STRING" id="1784.VC42_10875"/>
<dbReference type="Pfam" id="PF07732">
    <property type="entry name" value="Cu-oxidase_3"/>
    <property type="match status" value="1"/>
</dbReference>
<dbReference type="InterPro" id="IPR001117">
    <property type="entry name" value="Cu-oxidase_2nd"/>
</dbReference>
<dbReference type="InterPro" id="IPR002355">
    <property type="entry name" value="Cu_oxidase_Cu_BS"/>
</dbReference>
<dbReference type="CDD" id="cd13870">
    <property type="entry name" value="CuRO_2_CopA_like_1"/>
    <property type="match status" value="1"/>
</dbReference>
<keyword evidence="3" id="KW-0186">Copper</keyword>
<dbReference type="PROSITE" id="PS00079">
    <property type="entry name" value="MULTICOPPER_OXIDASE1"/>
    <property type="match status" value="1"/>
</dbReference>
<dbReference type="PANTHER" id="PTHR11709">
    <property type="entry name" value="MULTI-COPPER OXIDASE"/>
    <property type="match status" value="1"/>
</dbReference>
<evidence type="ECO:0000259" key="6">
    <source>
        <dbReference type="Pfam" id="PF07731"/>
    </source>
</evidence>
<evidence type="ECO:0000256" key="2">
    <source>
        <dbReference type="ARBA" id="ARBA00023002"/>
    </source>
</evidence>
<dbReference type="EMBL" id="MZZM01000014">
    <property type="protein sequence ID" value="ORJ61763.1"/>
    <property type="molecule type" value="Genomic_DNA"/>
</dbReference>